<protein>
    <recommendedName>
        <fullName evidence="4">Gluconeogenesis factor</fullName>
    </recommendedName>
</protein>
<dbReference type="InterPro" id="IPR010119">
    <property type="entry name" value="Gluconeogen_factor"/>
</dbReference>
<dbReference type="InterPro" id="IPR002882">
    <property type="entry name" value="CofD"/>
</dbReference>
<dbReference type="Gene3D" id="3.40.50.10680">
    <property type="entry name" value="CofD-like domains"/>
    <property type="match status" value="1"/>
</dbReference>
<evidence type="ECO:0000313" key="3">
    <source>
        <dbReference type="Proteomes" id="UP000194841"/>
    </source>
</evidence>
<dbReference type="EMBL" id="MWPV01000002">
    <property type="protein sequence ID" value="OUL58482.1"/>
    <property type="molecule type" value="Genomic_DNA"/>
</dbReference>
<keyword evidence="1" id="KW-0963">Cytoplasm</keyword>
<dbReference type="RefSeq" id="WP_086743785.1">
    <property type="nucleotide sequence ID" value="NZ_MWPV01000002.1"/>
</dbReference>
<name>A0A244CS89_PSEDV</name>
<gene>
    <name evidence="2" type="ORF">B1199_09140</name>
</gene>
<evidence type="ECO:0000313" key="2">
    <source>
        <dbReference type="EMBL" id="OUL58482.1"/>
    </source>
</evidence>
<evidence type="ECO:0008006" key="4">
    <source>
        <dbReference type="Google" id="ProtNLM"/>
    </source>
</evidence>
<reference evidence="2 3" key="1">
    <citation type="submission" date="2017-02" db="EMBL/GenBank/DDBJ databases">
        <title>Pseudoalteromonas ulvae TC14 Genome.</title>
        <authorList>
            <person name="Molmeret M."/>
        </authorList>
    </citation>
    <scope>NUCLEOTIDE SEQUENCE [LARGE SCALE GENOMIC DNA]</scope>
    <source>
        <strain evidence="2">TC14</strain>
    </source>
</reference>
<dbReference type="SUPFAM" id="SSF142338">
    <property type="entry name" value="CofD-like"/>
    <property type="match status" value="1"/>
</dbReference>
<dbReference type="NCBIfam" id="TIGR01826">
    <property type="entry name" value="CofD_related"/>
    <property type="match status" value="1"/>
</dbReference>
<proteinExistence type="predicted"/>
<dbReference type="AlphaFoldDB" id="A0A244CS89"/>
<dbReference type="PANTHER" id="PTHR30135:SF3">
    <property type="entry name" value="GLUCONEOGENESIS FACTOR-RELATED"/>
    <property type="match status" value="1"/>
</dbReference>
<dbReference type="CDD" id="cd07187">
    <property type="entry name" value="YvcK_like"/>
    <property type="match status" value="1"/>
</dbReference>
<evidence type="ECO:0000256" key="1">
    <source>
        <dbReference type="ARBA" id="ARBA00022490"/>
    </source>
</evidence>
<dbReference type="GO" id="GO:0043743">
    <property type="term" value="F:LPPG:FO 2-phospho-L-lactate transferase activity"/>
    <property type="evidence" value="ECO:0007669"/>
    <property type="project" value="InterPro"/>
</dbReference>
<dbReference type="Proteomes" id="UP000194841">
    <property type="component" value="Unassembled WGS sequence"/>
</dbReference>
<accession>A0A244CS89</accession>
<keyword evidence="3" id="KW-1185">Reference proteome</keyword>
<organism evidence="2 3">
    <name type="scientific">Pseudoalteromonas ulvae</name>
    <dbReference type="NCBI Taxonomy" id="107327"/>
    <lineage>
        <taxon>Bacteria</taxon>
        <taxon>Pseudomonadati</taxon>
        <taxon>Pseudomonadota</taxon>
        <taxon>Gammaproteobacteria</taxon>
        <taxon>Alteromonadales</taxon>
        <taxon>Pseudoalteromonadaceae</taxon>
        <taxon>Pseudoalteromonas</taxon>
    </lineage>
</organism>
<dbReference type="Pfam" id="PF01933">
    <property type="entry name" value="CofD"/>
    <property type="match status" value="1"/>
</dbReference>
<dbReference type="PANTHER" id="PTHR30135">
    <property type="entry name" value="UNCHARACTERIZED PROTEIN YVCK-RELATED"/>
    <property type="match status" value="1"/>
</dbReference>
<dbReference type="OrthoDB" id="5413830at2"/>
<comment type="caution">
    <text evidence="2">The sequence shown here is derived from an EMBL/GenBank/DDBJ whole genome shotgun (WGS) entry which is preliminary data.</text>
</comment>
<dbReference type="InterPro" id="IPR038136">
    <property type="entry name" value="CofD-like_dom_sf"/>
</dbReference>
<sequence>MKIVCIGGGHGLAQMLLALKPLNAHITAIVATTDNGGSTGEIRKNNNVIALGDIRRCILALAEDNDLLAVMAKQRFEHCGQLSGHSLGNLMLLALTQISSSPTDAITWLCHLLGVEQTILPMSDTPVDLVATLANGKRVLGECSIDALKTVPETVALSDIVFAPLQATSAILNADYVFIGPGSVLTSVLPPLLVPNIQQALQKTLACRVFVENVAKEQSVADLQPLSTQEWLSQLLGFQFNDITITTDAISLIDQREHTEQHNLKNEQLHDLSTLNHVLSQFLKPNYINSHDLSNQTLH</sequence>